<dbReference type="SUPFAM" id="SSF50494">
    <property type="entry name" value="Trypsin-like serine proteases"/>
    <property type="match status" value="1"/>
</dbReference>
<evidence type="ECO:0000313" key="3">
    <source>
        <dbReference type="Proteomes" id="UP000298663"/>
    </source>
</evidence>
<comment type="caution">
    <text evidence="2">The sequence shown here is derived from an EMBL/GenBank/DDBJ whole genome shotgun (WGS) entry which is preliminary data.</text>
</comment>
<keyword evidence="3" id="KW-1185">Reference proteome</keyword>
<dbReference type="InterPro" id="IPR043504">
    <property type="entry name" value="Peptidase_S1_PA_chymotrypsin"/>
</dbReference>
<keyword evidence="1" id="KW-0472">Membrane</keyword>
<keyword evidence="1" id="KW-1133">Transmembrane helix</keyword>
<organism evidence="2 3">
    <name type="scientific">Steinernema carpocapsae</name>
    <name type="common">Entomopathogenic nematode</name>
    <dbReference type="NCBI Taxonomy" id="34508"/>
    <lineage>
        <taxon>Eukaryota</taxon>
        <taxon>Metazoa</taxon>
        <taxon>Ecdysozoa</taxon>
        <taxon>Nematoda</taxon>
        <taxon>Chromadorea</taxon>
        <taxon>Rhabditida</taxon>
        <taxon>Tylenchina</taxon>
        <taxon>Panagrolaimomorpha</taxon>
        <taxon>Strongyloidoidea</taxon>
        <taxon>Steinernematidae</taxon>
        <taxon>Steinernema</taxon>
    </lineage>
</organism>
<dbReference type="EMBL" id="AZBU02000005">
    <property type="protein sequence ID" value="TKR76596.1"/>
    <property type="molecule type" value="Genomic_DNA"/>
</dbReference>
<accession>A0A4U5N2G9</accession>
<dbReference type="Proteomes" id="UP000298663">
    <property type="component" value="Unassembled WGS sequence"/>
</dbReference>
<dbReference type="Gene3D" id="2.40.10.10">
    <property type="entry name" value="Trypsin-like serine proteases"/>
    <property type="match status" value="1"/>
</dbReference>
<dbReference type="InterPro" id="IPR009003">
    <property type="entry name" value="Peptidase_S1_PA"/>
</dbReference>
<dbReference type="AlphaFoldDB" id="A0A4U5N2G9"/>
<feature type="transmembrane region" description="Helical" evidence="1">
    <location>
        <begin position="49"/>
        <end position="68"/>
    </location>
</feature>
<proteinExistence type="predicted"/>
<name>A0A4U5N2G9_STECR</name>
<protein>
    <recommendedName>
        <fullName evidence="4">Peptidase S1 domain-containing protein</fullName>
    </recommendedName>
</protein>
<evidence type="ECO:0000256" key="1">
    <source>
        <dbReference type="SAM" id="Phobius"/>
    </source>
</evidence>
<evidence type="ECO:0008006" key="4">
    <source>
        <dbReference type="Google" id="ProtNLM"/>
    </source>
</evidence>
<reference evidence="2 3" key="1">
    <citation type="journal article" date="2015" name="Genome Biol.">
        <title>Comparative genomics of Steinernema reveals deeply conserved gene regulatory networks.</title>
        <authorList>
            <person name="Dillman A.R."/>
            <person name="Macchietto M."/>
            <person name="Porter C.F."/>
            <person name="Rogers A."/>
            <person name="Williams B."/>
            <person name="Antoshechkin I."/>
            <person name="Lee M.M."/>
            <person name="Goodwin Z."/>
            <person name="Lu X."/>
            <person name="Lewis E.E."/>
            <person name="Goodrich-Blair H."/>
            <person name="Stock S.P."/>
            <person name="Adams B.J."/>
            <person name="Sternberg P.W."/>
            <person name="Mortazavi A."/>
        </authorList>
    </citation>
    <scope>NUCLEOTIDE SEQUENCE [LARGE SCALE GENOMIC DNA]</scope>
    <source>
        <strain evidence="2 3">ALL</strain>
    </source>
</reference>
<gene>
    <name evidence="2" type="ORF">L596_017712</name>
</gene>
<keyword evidence="1" id="KW-0812">Transmembrane</keyword>
<sequence length="193" mass="21662">MLPAHCAERIDLRRKSKSFVRAGTWHITDMFPIGGQGQQRAVKSVRLNLSLLVLTSALSTFLSATGLWTCFIPRSPFSDMALDANDQPQNLQIKWIMTMPYEQCVKYWEQRCRRDGCDCAGKPCNIDVRKTLFCVQDTLTPGDSGGPAIVGGHEGHYHQIGMLGRENLFLRVSKFCSFIALSTYGENRCVQNV</sequence>
<reference evidence="2 3" key="2">
    <citation type="journal article" date="2019" name="G3 (Bethesda)">
        <title>Hybrid Assembly of the Genome of the Entomopathogenic Nematode Steinernema carpocapsae Identifies the X-Chromosome.</title>
        <authorList>
            <person name="Serra L."/>
            <person name="Macchietto M."/>
            <person name="Macias-Munoz A."/>
            <person name="McGill C.J."/>
            <person name="Rodriguez I.M."/>
            <person name="Rodriguez B."/>
            <person name="Murad R."/>
            <person name="Mortazavi A."/>
        </authorList>
    </citation>
    <scope>NUCLEOTIDE SEQUENCE [LARGE SCALE GENOMIC DNA]</scope>
    <source>
        <strain evidence="2 3">ALL</strain>
    </source>
</reference>
<evidence type="ECO:0000313" key="2">
    <source>
        <dbReference type="EMBL" id="TKR76596.1"/>
    </source>
</evidence>